<dbReference type="SUPFAM" id="SSF53474">
    <property type="entry name" value="alpha/beta-Hydrolases"/>
    <property type="match status" value="1"/>
</dbReference>
<feature type="domain" description="Xaa-Pro dipeptidyl-peptidase-like" evidence="2">
    <location>
        <begin position="33"/>
        <end position="168"/>
    </location>
</feature>
<dbReference type="AlphaFoldDB" id="A0A0J6TBZ2"/>
<dbReference type="Gene3D" id="3.40.50.1820">
    <property type="entry name" value="alpha/beta hydrolase"/>
    <property type="match status" value="1"/>
</dbReference>
<evidence type="ECO:0000313" key="3">
    <source>
        <dbReference type="EMBL" id="KMO43128.1"/>
    </source>
</evidence>
<keyword evidence="4" id="KW-1185">Reference proteome</keyword>
<organism evidence="3 4">
    <name type="scientific">Methylobacterium variabile</name>
    <dbReference type="NCBI Taxonomy" id="298794"/>
    <lineage>
        <taxon>Bacteria</taxon>
        <taxon>Pseudomonadati</taxon>
        <taxon>Pseudomonadota</taxon>
        <taxon>Alphaproteobacteria</taxon>
        <taxon>Hyphomicrobiales</taxon>
        <taxon>Methylobacteriaceae</taxon>
        <taxon>Methylobacterium</taxon>
    </lineage>
</organism>
<protein>
    <recommendedName>
        <fullName evidence="2">Xaa-Pro dipeptidyl-peptidase-like domain-containing protein</fullName>
    </recommendedName>
</protein>
<accession>A0A0J6TBZ2</accession>
<keyword evidence="1" id="KW-0378">Hydrolase</keyword>
<dbReference type="InterPro" id="IPR050261">
    <property type="entry name" value="FrsA_esterase"/>
</dbReference>
<dbReference type="InterPro" id="IPR000383">
    <property type="entry name" value="Xaa-Pro-like_dom"/>
</dbReference>
<dbReference type="PATRIC" id="fig|298794.3.peg.6945"/>
<evidence type="ECO:0000259" key="2">
    <source>
        <dbReference type="Pfam" id="PF02129"/>
    </source>
</evidence>
<dbReference type="Proteomes" id="UP000035955">
    <property type="component" value="Unassembled WGS sequence"/>
</dbReference>
<sequence>MREPSQQEPDVAWPTALIQRRTLRLAGDPARPVELEVRLLTPPGPGPFPTVVWNHGTAEESVRRDMRNHDANFATYYFLSRGYAVAVPLMRGYGRSGGTVSESVCVSAACGFNNAADILAVLDGLGRDPALDLRRVIVAGQSFGGFNALATGARRDPRIRAVVNVHGGLKATRRDWEPLLVEAVRSFGTQSRVPSLWIYGDNDLHFPAATWRMMRAAYAAGGAPTDVVAYGRFRDDAHTLLSFSDSLPLFAPRLDAFLAARGLPAAVIHPEYLPIAPPRASGYAAIGDVEAVPHLGPSGRDLYRTFLRRSYPRAFVIAPGRRVEESYGGFDPLARALRRCRAVSEDCKVYAVNGDVVWTRPAPVPPPSGFAAIDDVGAVPYVDEGGRAGYRQFLAMDRPRAFVVASNGAWSSTNAGTDPLSALLAGCRAKQLACRPYAVDGQVVWTEPKPGAPSQ</sequence>
<proteinExistence type="predicted"/>
<evidence type="ECO:0000256" key="1">
    <source>
        <dbReference type="ARBA" id="ARBA00022801"/>
    </source>
</evidence>
<dbReference type="Pfam" id="PF02129">
    <property type="entry name" value="Peptidase_S15"/>
    <property type="match status" value="1"/>
</dbReference>
<reference evidence="3 4" key="1">
    <citation type="submission" date="2015-03" db="EMBL/GenBank/DDBJ databases">
        <title>Genome sequencing of Methylobacterium variabile DSM 16961.</title>
        <authorList>
            <person name="Chaudhry V."/>
            <person name="Patil P.B."/>
        </authorList>
    </citation>
    <scope>NUCLEOTIDE SEQUENCE [LARGE SCALE GENOMIC DNA]</scope>
    <source>
        <strain evidence="3 4">DSM 16961</strain>
    </source>
</reference>
<dbReference type="InterPro" id="IPR029058">
    <property type="entry name" value="AB_hydrolase_fold"/>
</dbReference>
<dbReference type="PANTHER" id="PTHR22946">
    <property type="entry name" value="DIENELACTONE HYDROLASE DOMAIN-CONTAINING PROTEIN-RELATED"/>
    <property type="match status" value="1"/>
</dbReference>
<dbReference type="EMBL" id="LABY01000007">
    <property type="protein sequence ID" value="KMO43128.1"/>
    <property type="molecule type" value="Genomic_DNA"/>
</dbReference>
<gene>
    <name evidence="3" type="ORF">VQ02_00910</name>
</gene>
<comment type="caution">
    <text evidence="3">The sequence shown here is derived from an EMBL/GenBank/DDBJ whole genome shotgun (WGS) entry which is preliminary data.</text>
</comment>
<evidence type="ECO:0000313" key="4">
    <source>
        <dbReference type="Proteomes" id="UP000035955"/>
    </source>
</evidence>
<name>A0A0J6TBZ2_9HYPH</name>
<dbReference type="GO" id="GO:0052689">
    <property type="term" value="F:carboxylic ester hydrolase activity"/>
    <property type="evidence" value="ECO:0007669"/>
    <property type="project" value="UniProtKB-ARBA"/>
</dbReference>
<dbReference type="PANTHER" id="PTHR22946:SF9">
    <property type="entry name" value="POLYKETIDE TRANSFERASE AF380"/>
    <property type="match status" value="1"/>
</dbReference>